<organism evidence="14 15">
    <name type="scientific">Cryptolaemus montrouzieri</name>
    <dbReference type="NCBI Taxonomy" id="559131"/>
    <lineage>
        <taxon>Eukaryota</taxon>
        <taxon>Metazoa</taxon>
        <taxon>Ecdysozoa</taxon>
        <taxon>Arthropoda</taxon>
        <taxon>Hexapoda</taxon>
        <taxon>Insecta</taxon>
        <taxon>Pterygota</taxon>
        <taxon>Neoptera</taxon>
        <taxon>Endopterygota</taxon>
        <taxon>Coleoptera</taxon>
        <taxon>Polyphaga</taxon>
        <taxon>Cucujiformia</taxon>
        <taxon>Coccinelloidea</taxon>
        <taxon>Coccinellidae</taxon>
        <taxon>Scymninae</taxon>
        <taxon>Scymnini</taxon>
        <taxon>Cryptolaemus</taxon>
    </lineage>
</organism>
<dbReference type="InterPro" id="IPR029057">
    <property type="entry name" value="PRTase-like"/>
</dbReference>
<keyword evidence="15" id="KW-1185">Reference proteome</keyword>
<comment type="function">
    <text evidence="2">Catalyzes a salvage reaction resulting in the formation of AMP, that is energically less costly than de novo synthesis.</text>
</comment>
<dbReference type="GO" id="GO:0005737">
    <property type="term" value="C:cytoplasm"/>
    <property type="evidence" value="ECO:0007669"/>
    <property type="project" value="UniProtKB-SubCell"/>
</dbReference>
<dbReference type="Proteomes" id="UP001516400">
    <property type="component" value="Unassembled WGS sequence"/>
</dbReference>
<dbReference type="PANTHER" id="PTHR32315">
    <property type="entry name" value="ADENINE PHOSPHORIBOSYLTRANSFERASE"/>
    <property type="match status" value="1"/>
</dbReference>
<dbReference type="EMBL" id="JABFTP020000185">
    <property type="protein sequence ID" value="KAL3287508.1"/>
    <property type="molecule type" value="Genomic_DNA"/>
</dbReference>
<keyword evidence="12" id="KW-0660">Purine salvage</keyword>
<name>A0ABD2P964_9CUCU</name>
<comment type="caution">
    <text evidence="14">The sequence shown here is derived from an EMBL/GenBank/DDBJ whole genome shotgun (WGS) entry which is preliminary data.</text>
</comment>
<evidence type="ECO:0000256" key="3">
    <source>
        <dbReference type="ARBA" id="ARBA00004496"/>
    </source>
</evidence>
<comment type="pathway">
    <text evidence="4">Purine metabolism; AMP biosynthesis via salvage pathway; AMP from adenine: step 1/1.</text>
</comment>
<dbReference type="InterPro" id="IPR000836">
    <property type="entry name" value="PRTase_dom"/>
</dbReference>
<evidence type="ECO:0000256" key="9">
    <source>
        <dbReference type="ARBA" id="ARBA00022490"/>
    </source>
</evidence>
<evidence type="ECO:0000256" key="2">
    <source>
        <dbReference type="ARBA" id="ARBA00003968"/>
    </source>
</evidence>
<evidence type="ECO:0000256" key="6">
    <source>
        <dbReference type="ARBA" id="ARBA00011738"/>
    </source>
</evidence>
<keyword evidence="11" id="KW-0808">Transferase</keyword>
<keyword evidence="10" id="KW-0328">Glycosyltransferase</keyword>
<sequence>MAEIESKKQLIKENIRAYNDFPKPGIVFRDVFSILQNPELFSILRELLTFSAKSFEVKPDVIVGLDSRGFLFATLVALDLQVPFVPIRKKGKLPGPTKAASYTLEYGTDALEISTDAIGKGQNALIIDDLLGTGGTLQTACNLVKEVGGNISGCLLVIELKELNGKSKINYPVQSLVQY</sequence>
<dbReference type="NCBIfam" id="NF002636">
    <property type="entry name" value="PRK02304.1-5"/>
    <property type="match status" value="1"/>
</dbReference>
<evidence type="ECO:0000256" key="5">
    <source>
        <dbReference type="ARBA" id="ARBA00008391"/>
    </source>
</evidence>
<protein>
    <recommendedName>
        <fullName evidence="8">Adenine phosphoribosyltransferase</fullName>
        <ecNumber evidence="7">2.4.2.7</ecNumber>
    </recommendedName>
</protein>
<comment type="subcellular location">
    <subcellularLocation>
        <location evidence="3">Cytoplasm</location>
    </subcellularLocation>
</comment>
<dbReference type="GO" id="GO:0006166">
    <property type="term" value="P:purine ribonucleoside salvage"/>
    <property type="evidence" value="ECO:0007669"/>
    <property type="project" value="UniProtKB-KW"/>
</dbReference>
<dbReference type="NCBIfam" id="NF002634">
    <property type="entry name" value="PRK02304.1-3"/>
    <property type="match status" value="1"/>
</dbReference>
<evidence type="ECO:0000256" key="7">
    <source>
        <dbReference type="ARBA" id="ARBA00011893"/>
    </source>
</evidence>
<dbReference type="Gene3D" id="3.40.50.2020">
    <property type="match status" value="1"/>
</dbReference>
<reference evidence="14 15" key="1">
    <citation type="journal article" date="2021" name="BMC Biol.">
        <title>Horizontally acquired antibacterial genes associated with adaptive radiation of ladybird beetles.</title>
        <authorList>
            <person name="Li H.S."/>
            <person name="Tang X.F."/>
            <person name="Huang Y.H."/>
            <person name="Xu Z.Y."/>
            <person name="Chen M.L."/>
            <person name="Du X.Y."/>
            <person name="Qiu B.Y."/>
            <person name="Chen P.T."/>
            <person name="Zhang W."/>
            <person name="Slipinski A."/>
            <person name="Escalona H.E."/>
            <person name="Waterhouse R.M."/>
            <person name="Zwick A."/>
            <person name="Pang H."/>
        </authorList>
    </citation>
    <scope>NUCLEOTIDE SEQUENCE [LARGE SCALE GENOMIC DNA]</scope>
    <source>
        <strain evidence="14">SYSU2018</strain>
    </source>
</reference>
<comment type="catalytic activity">
    <reaction evidence="1">
        <text>AMP + diphosphate = 5-phospho-alpha-D-ribose 1-diphosphate + adenine</text>
        <dbReference type="Rhea" id="RHEA:16609"/>
        <dbReference type="ChEBI" id="CHEBI:16708"/>
        <dbReference type="ChEBI" id="CHEBI:33019"/>
        <dbReference type="ChEBI" id="CHEBI:58017"/>
        <dbReference type="ChEBI" id="CHEBI:456215"/>
        <dbReference type="EC" id="2.4.2.7"/>
    </reaction>
</comment>
<dbReference type="EC" id="2.4.2.7" evidence="7"/>
<comment type="similarity">
    <text evidence="5">Belongs to the purine/pyrimidine phosphoribosyltransferase family.</text>
</comment>
<evidence type="ECO:0000256" key="8">
    <source>
        <dbReference type="ARBA" id="ARBA00017366"/>
    </source>
</evidence>
<evidence type="ECO:0000256" key="4">
    <source>
        <dbReference type="ARBA" id="ARBA00004659"/>
    </source>
</evidence>
<gene>
    <name evidence="14" type="ORF">HHI36_001978</name>
</gene>
<evidence type="ECO:0000259" key="13">
    <source>
        <dbReference type="Pfam" id="PF00156"/>
    </source>
</evidence>
<dbReference type="Pfam" id="PF00156">
    <property type="entry name" value="Pribosyltran"/>
    <property type="match status" value="1"/>
</dbReference>
<evidence type="ECO:0000313" key="14">
    <source>
        <dbReference type="EMBL" id="KAL3287508.1"/>
    </source>
</evidence>
<feature type="domain" description="Phosphoribosyltransferase" evidence="13">
    <location>
        <begin position="33"/>
        <end position="158"/>
    </location>
</feature>
<dbReference type="GO" id="GO:0003999">
    <property type="term" value="F:adenine phosphoribosyltransferase activity"/>
    <property type="evidence" value="ECO:0007669"/>
    <property type="project" value="UniProtKB-EC"/>
</dbReference>
<comment type="subunit">
    <text evidence="6">Homodimer.</text>
</comment>
<dbReference type="InterPro" id="IPR050054">
    <property type="entry name" value="UPRTase/APRTase"/>
</dbReference>
<dbReference type="CDD" id="cd06223">
    <property type="entry name" value="PRTases_typeI"/>
    <property type="match status" value="1"/>
</dbReference>
<proteinExistence type="inferred from homology"/>
<keyword evidence="9" id="KW-0963">Cytoplasm</keyword>
<accession>A0ABD2P964</accession>
<evidence type="ECO:0000256" key="12">
    <source>
        <dbReference type="ARBA" id="ARBA00022726"/>
    </source>
</evidence>
<dbReference type="HAMAP" id="MF_00004">
    <property type="entry name" value="Aden_phosphoribosyltr"/>
    <property type="match status" value="1"/>
</dbReference>
<evidence type="ECO:0000256" key="11">
    <source>
        <dbReference type="ARBA" id="ARBA00022679"/>
    </source>
</evidence>
<dbReference type="NCBIfam" id="TIGR01090">
    <property type="entry name" value="apt"/>
    <property type="match status" value="1"/>
</dbReference>
<dbReference type="PANTHER" id="PTHR32315:SF3">
    <property type="entry name" value="ADENINE PHOSPHORIBOSYLTRANSFERASE"/>
    <property type="match status" value="1"/>
</dbReference>
<evidence type="ECO:0000313" key="15">
    <source>
        <dbReference type="Proteomes" id="UP001516400"/>
    </source>
</evidence>
<dbReference type="FunFam" id="3.40.50.2020:FF:000004">
    <property type="entry name" value="Adenine phosphoribosyltransferase"/>
    <property type="match status" value="1"/>
</dbReference>
<evidence type="ECO:0000256" key="1">
    <source>
        <dbReference type="ARBA" id="ARBA00000868"/>
    </source>
</evidence>
<dbReference type="AlphaFoldDB" id="A0ABD2P964"/>
<dbReference type="SUPFAM" id="SSF53271">
    <property type="entry name" value="PRTase-like"/>
    <property type="match status" value="1"/>
</dbReference>
<evidence type="ECO:0000256" key="10">
    <source>
        <dbReference type="ARBA" id="ARBA00022676"/>
    </source>
</evidence>
<dbReference type="InterPro" id="IPR005764">
    <property type="entry name" value="Ade_phspho_trans"/>
</dbReference>